<dbReference type="Pfam" id="PF01193">
    <property type="entry name" value="RNA_pol_L"/>
    <property type="match status" value="1"/>
</dbReference>
<dbReference type="SUPFAM" id="SSF55257">
    <property type="entry name" value="RBP11-like subunits of RNA polymerase"/>
    <property type="match status" value="1"/>
</dbReference>
<sequence>MPNTRAPKIEVLELKADFVKFVLSDTDTSVANALRRVMIAEVPTMAIDLVTITENSSALQDEFLAHRLGLVPLRCEPGTKFVYNLDCDCEDNCEQCSVTLSLDVSWESKAAGRPDHEKDLPVFVTSSDLVSHDPRVGPVHFASSDIIDASQDDGIMLAKLSRGQRLQLTAVAKKGIAKEHAKWSPVCVATYQFDPIIKVADDVSATLTVAQRQQVVESCPVKVYGLDERTNNIVVRNRLECMYCDECTNVASSLKLRPEDDAVVTVTASQDRFIFSVETNGTIDADQVVQQALEALSLKLQTLRNELINVKQKILAAA</sequence>
<dbReference type="Pfam" id="PF01000">
    <property type="entry name" value="RNA_pol_A_bac"/>
    <property type="match status" value="1"/>
</dbReference>
<evidence type="ECO:0000256" key="1">
    <source>
        <dbReference type="ARBA" id="ARBA00022478"/>
    </source>
</evidence>
<proteinExistence type="inferred from homology"/>
<dbReference type="Gene3D" id="3.30.1360.10">
    <property type="entry name" value="RNA polymerase, RBP11-like subunit"/>
    <property type="match status" value="1"/>
</dbReference>
<evidence type="ECO:0000259" key="4">
    <source>
        <dbReference type="SMART" id="SM00662"/>
    </source>
</evidence>
<keyword evidence="6" id="KW-1185">Reference proteome</keyword>
<organism evidence="5 6">
    <name type="scientific">Tribonema minus</name>
    <dbReference type="NCBI Taxonomy" id="303371"/>
    <lineage>
        <taxon>Eukaryota</taxon>
        <taxon>Sar</taxon>
        <taxon>Stramenopiles</taxon>
        <taxon>Ochrophyta</taxon>
        <taxon>PX clade</taxon>
        <taxon>Xanthophyceae</taxon>
        <taxon>Tribonematales</taxon>
        <taxon>Tribonemataceae</taxon>
        <taxon>Tribonema</taxon>
    </lineage>
</organism>
<evidence type="ECO:0000313" key="5">
    <source>
        <dbReference type="EMBL" id="KAG5176106.1"/>
    </source>
</evidence>
<dbReference type="GO" id="GO:0006366">
    <property type="term" value="P:transcription by RNA polymerase II"/>
    <property type="evidence" value="ECO:0007669"/>
    <property type="project" value="TreeGrafter"/>
</dbReference>
<evidence type="ECO:0000313" key="6">
    <source>
        <dbReference type="Proteomes" id="UP000664859"/>
    </source>
</evidence>
<feature type="domain" description="DNA-directed RNA polymerase RpoA/D/Rpb3-type" evidence="4">
    <location>
        <begin position="18"/>
        <end position="306"/>
    </location>
</feature>
<dbReference type="NCBIfam" id="NF001988">
    <property type="entry name" value="PRK00783.1"/>
    <property type="match status" value="1"/>
</dbReference>
<dbReference type="SMART" id="SM00662">
    <property type="entry name" value="RPOLD"/>
    <property type="match status" value="1"/>
</dbReference>
<dbReference type="PROSITE" id="PS00446">
    <property type="entry name" value="RNA_POL_D_30KD"/>
    <property type="match status" value="1"/>
</dbReference>
<dbReference type="InterPro" id="IPR050518">
    <property type="entry name" value="Rpo3/RPB3_RNA_Pol_subunit"/>
</dbReference>
<protein>
    <submittedName>
        <fullName evidence="5">Putative DNAdirected RNA polymerase II 36 kDa polypeptide A</fullName>
    </submittedName>
</protein>
<dbReference type="InterPro" id="IPR001514">
    <property type="entry name" value="DNA-dir_RNA_pol_30-40kDasu_CS"/>
</dbReference>
<dbReference type="OrthoDB" id="270173at2759"/>
<dbReference type="PANTHER" id="PTHR11800:SF2">
    <property type="entry name" value="DNA-DIRECTED RNA POLYMERASE II SUBUNIT RPB3"/>
    <property type="match status" value="1"/>
</dbReference>
<dbReference type="PANTHER" id="PTHR11800">
    <property type="entry name" value="DNA-DIRECTED RNA POLYMERASE"/>
    <property type="match status" value="1"/>
</dbReference>
<dbReference type="GO" id="GO:0046983">
    <property type="term" value="F:protein dimerization activity"/>
    <property type="evidence" value="ECO:0007669"/>
    <property type="project" value="InterPro"/>
</dbReference>
<dbReference type="EMBL" id="JAFCMP010000540">
    <property type="protein sequence ID" value="KAG5176106.1"/>
    <property type="molecule type" value="Genomic_DNA"/>
</dbReference>
<evidence type="ECO:0000256" key="2">
    <source>
        <dbReference type="ARBA" id="ARBA00023163"/>
    </source>
</evidence>
<name>A0A835YK59_9STRA</name>
<dbReference type="GO" id="GO:0003899">
    <property type="term" value="F:DNA-directed RNA polymerase activity"/>
    <property type="evidence" value="ECO:0007669"/>
    <property type="project" value="InterPro"/>
</dbReference>
<dbReference type="HAMAP" id="MF_00320">
    <property type="entry name" value="RNApol_arch_Rpo3"/>
    <property type="match status" value="1"/>
</dbReference>
<comment type="similarity">
    <text evidence="3">Belongs to the archaeal Rpo3/eukaryotic RPB3 RNA polymerase subunit family.</text>
</comment>
<accession>A0A835YK59</accession>
<dbReference type="InterPro" id="IPR011262">
    <property type="entry name" value="DNA-dir_RNA_pol_insert"/>
</dbReference>
<keyword evidence="2" id="KW-0804">Transcription</keyword>
<dbReference type="InterPro" id="IPR011263">
    <property type="entry name" value="DNA-dir_RNA_pol_RpoA/D/Rpb3"/>
</dbReference>
<reference evidence="5" key="1">
    <citation type="submission" date="2021-02" db="EMBL/GenBank/DDBJ databases">
        <title>First Annotated Genome of the Yellow-green Alga Tribonema minus.</title>
        <authorList>
            <person name="Mahan K.M."/>
        </authorList>
    </citation>
    <scope>NUCLEOTIDE SEQUENCE</scope>
    <source>
        <strain evidence="5">UTEX B ZZ1240</strain>
    </source>
</reference>
<dbReference type="InterPro" id="IPR036643">
    <property type="entry name" value="RNApol_insert_sf"/>
</dbReference>
<gene>
    <name evidence="5" type="ORF">JKP88DRAFT_270882</name>
</gene>
<dbReference type="Gene3D" id="2.170.120.12">
    <property type="entry name" value="DNA-directed RNA polymerase, insert domain"/>
    <property type="match status" value="1"/>
</dbReference>
<dbReference type="AlphaFoldDB" id="A0A835YK59"/>
<dbReference type="SUPFAM" id="SSF56553">
    <property type="entry name" value="Insert subdomain of RNA polymerase alpha subunit"/>
    <property type="match status" value="1"/>
</dbReference>
<dbReference type="InterPro" id="IPR022842">
    <property type="entry name" value="RNAP_Rpo3/Rpb3/RPAC1"/>
</dbReference>
<evidence type="ECO:0000256" key="3">
    <source>
        <dbReference type="ARBA" id="ARBA00025804"/>
    </source>
</evidence>
<dbReference type="GO" id="GO:0005665">
    <property type="term" value="C:RNA polymerase II, core complex"/>
    <property type="evidence" value="ECO:0007669"/>
    <property type="project" value="TreeGrafter"/>
</dbReference>
<dbReference type="GO" id="GO:0003677">
    <property type="term" value="F:DNA binding"/>
    <property type="evidence" value="ECO:0007669"/>
    <property type="project" value="InterPro"/>
</dbReference>
<dbReference type="Gene3D" id="3.30.70.20">
    <property type="match status" value="1"/>
</dbReference>
<comment type="caution">
    <text evidence="5">The sequence shown here is derived from an EMBL/GenBank/DDBJ whole genome shotgun (WGS) entry which is preliminary data.</text>
</comment>
<dbReference type="InterPro" id="IPR036603">
    <property type="entry name" value="RBP11-like"/>
</dbReference>
<dbReference type="Proteomes" id="UP000664859">
    <property type="component" value="Unassembled WGS sequence"/>
</dbReference>
<keyword evidence="1" id="KW-0240">DNA-directed RNA polymerase</keyword>